<keyword evidence="6" id="KW-0547">Nucleotide-binding</keyword>
<dbReference type="NCBIfam" id="TIGR00442">
    <property type="entry name" value="hisS"/>
    <property type="match status" value="1"/>
</dbReference>
<keyword evidence="5" id="KW-0436">Ligase</keyword>
<feature type="region of interest" description="Disordered" evidence="12">
    <location>
        <begin position="356"/>
        <end position="378"/>
    </location>
</feature>
<dbReference type="InterPro" id="IPR006195">
    <property type="entry name" value="aa-tRNA-synth_II"/>
</dbReference>
<protein>
    <recommendedName>
        <fullName evidence="4">Histidine--tRNA ligase, cytoplasmic</fullName>
        <ecNumber evidence="3">6.1.1.21</ecNumber>
    </recommendedName>
    <alternativeName>
        <fullName evidence="10">Histidyl-tRNA synthetase</fullName>
    </alternativeName>
</protein>
<keyword evidence="8" id="KW-0648">Protein biosynthesis</keyword>
<keyword evidence="7" id="KW-0067">ATP-binding</keyword>
<dbReference type="PANTHER" id="PTHR11476:SF7">
    <property type="entry name" value="HISTIDINE--TRNA LIGASE"/>
    <property type="match status" value="1"/>
</dbReference>
<evidence type="ECO:0000256" key="7">
    <source>
        <dbReference type="ARBA" id="ARBA00022840"/>
    </source>
</evidence>
<dbReference type="Pfam" id="PF00221">
    <property type="entry name" value="Lyase_aromatic"/>
    <property type="match status" value="1"/>
</dbReference>
<sequence length="1326" mass="137645">MAACCFATGALALASAPGSSLRACLTSQTTRGAAQCAQTAQHSSRSGVRCSAAAGGPPRATAGQAEQRNYRVALITGGNTGIGFETAKALLQQDYYVVLGCRSQERGEAARAKLRELVPGARGIELAVFDLADLASVRAWALRAQDFGLPLDLLVNNAGVMACPQQATKDGFEYQLGVNHLGHFLLTNMLLPLLSTPDRSARIVNVASSAHYFGHINFNDLQSATNYDPWRAYGQAKLANVLFTYELARRLSPAANCTANTLHPGVVNTELARYLLPDKPAFWQTPLLEVTKLFALTPEQGAQTSIHVASSPEAEGLSGKYFDKCRPVSSSKESYDLDVSRKLWEVSAELRVKKESPAPKSFTAEAPPSDAGADGSSPCLGRPQARAALFCKLLSLVNGRSGVRLAVVEALAGLLNGGVAPSLPAGDADAQPLSALAAFLQGVGAAVGHDGAQQTAAAALAAAGVEAPGLSAAEHALLTDGQSVSAGTAALAVQAGKLLLSVANTVAALSAEALQADIKALDAECLEAQPHKGALEVGEEIRGLLEGSRQVNGRKAGVGSLPALNRAPQVHGAVLEALNAAAAPAKAELAAAALPAAKDGRPQQAGSPSLAAGLLLLATALLKAARLSLKRSSAIAARLPAVAAAAAAAGGDAVAAAAPAEDAAPLAATLQAAATAAADAVDAGKRQAAEASSKLALAEEEDSPPSLAAAQAAYSAVAALQQALAVEALAGVTSLRLQEGKPADGGAMAAAAAAAAANGSDAGGKKKDKKKDKGAAAGVLLGKGTAQLRSYLEHAAAGGDPSASGDAADGDLAASLRCLSLEGGGAAVQAGLAGVAAALDPEGHAVAQQLAALRAIIEANQARRKPKIAKGARDFQPDQMAIREVAFAKITGVFKRHGAVSIDTPVFELRETLMGKYGEDSKLIYDLADQGGEILSLRYDLTVPFARFVALHGVGNIKRYHIAKVYRRDQPQMARGRYREFFQCDFDIAGSYPTMVPDAEVLKVLVEILDDLQLGEYEVKLNHRRLLDAMLDIAGVPPQKFRPICSAIDKLDKEPWEVVRAEMVEEKGLPGAVADRIGEFVVLRGRPMELLEKLTEAMHPLALHAESSAALEELRLLFGFLQSLGALGPITFDLSLARGLDYYTGVIYEAVLKGANVGSIAAGGRYDKLVGMFSGKEVPAVGVSIGIERVFAIMEAQLRAKAEEAGGTIRETETEVLVASIGGGMQSRRMQVAADLWAAGLKAEFGYKAAPKMPDQLGYALKQGIPYIVLFGESEVEEGVVKVKDLDAGSEEVVPLAELVARLQALVKTKADRRIVYHQREEAGKA</sequence>
<dbReference type="SUPFAM" id="SSF51735">
    <property type="entry name" value="NAD(P)-binding Rossmann-fold domains"/>
    <property type="match status" value="1"/>
</dbReference>
<dbReference type="Proteomes" id="UP000239649">
    <property type="component" value="Unassembled WGS sequence"/>
</dbReference>
<evidence type="ECO:0000256" key="4">
    <source>
        <dbReference type="ARBA" id="ARBA00015302"/>
    </source>
</evidence>
<dbReference type="GO" id="GO:0032543">
    <property type="term" value="P:mitochondrial translation"/>
    <property type="evidence" value="ECO:0007669"/>
    <property type="project" value="TreeGrafter"/>
</dbReference>
<dbReference type="Gene3D" id="1.10.275.10">
    <property type="entry name" value="Fumarase/aspartase (N-terminal domain)"/>
    <property type="match status" value="1"/>
</dbReference>
<dbReference type="HAMAP" id="MF_00127">
    <property type="entry name" value="His_tRNA_synth"/>
    <property type="match status" value="1"/>
</dbReference>
<dbReference type="Pfam" id="PF00106">
    <property type="entry name" value="adh_short"/>
    <property type="match status" value="1"/>
</dbReference>
<evidence type="ECO:0000256" key="2">
    <source>
        <dbReference type="ARBA" id="ARBA00008226"/>
    </source>
</evidence>
<dbReference type="EMBL" id="LHPF02000008">
    <property type="protein sequence ID" value="PSC73004.1"/>
    <property type="molecule type" value="Genomic_DNA"/>
</dbReference>
<organism evidence="16 17">
    <name type="scientific">Micractinium conductrix</name>
    <dbReference type="NCBI Taxonomy" id="554055"/>
    <lineage>
        <taxon>Eukaryota</taxon>
        <taxon>Viridiplantae</taxon>
        <taxon>Chlorophyta</taxon>
        <taxon>core chlorophytes</taxon>
        <taxon>Trebouxiophyceae</taxon>
        <taxon>Chlorellales</taxon>
        <taxon>Chlorellaceae</taxon>
        <taxon>Chlorella clade</taxon>
        <taxon>Micractinium</taxon>
    </lineage>
</organism>
<dbReference type="GO" id="GO:0005524">
    <property type="term" value="F:ATP binding"/>
    <property type="evidence" value="ECO:0007669"/>
    <property type="project" value="UniProtKB-KW"/>
</dbReference>
<evidence type="ECO:0000259" key="14">
    <source>
        <dbReference type="PROSITE" id="PS50862"/>
    </source>
</evidence>
<dbReference type="PROSITE" id="PS50862">
    <property type="entry name" value="AA_TRNA_LIGASE_II"/>
    <property type="match status" value="1"/>
</dbReference>
<dbReference type="InterPro" id="IPR004154">
    <property type="entry name" value="Anticodon-bd"/>
</dbReference>
<evidence type="ECO:0000313" key="15">
    <source>
        <dbReference type="EMBL" id="PSC73004.1"/>
    </source>
</evidence>
<dbReference type="Pfam" id="PF03129">
    <property type="entry name" value="HGTP_anticodon"/>
    <property type="match status" value="1"/>
</dbReference>
<comment type="caution">
    <text evidence="16">The sequence shown here is derived from an EMBL/GenBank/DDBJ whole genome shotgun (WGS) entry which is preliminary data.</text>
</comment>
<reference evidence="16" key="2">
    <citation type="submission" date="2018-02" db="EMBL/GenBank/DDBJ databases">
        <authorList>
            <person name="Cohen D.B."/>
            <person name="Kent A.D."/>
        </authorList>
    </citation>
    <scope>NUCLEOTIDE SEQUENCE</scope>
    <source>
        <strain evidence="16">SAG 241.80</strain>
    </source>
</reference>
<dbReference type="SUPFAM" id="SSF55681">
    <property type="entry name" value="Class II aaRS and biotin synthetases"/>
    <property type="match status" value="1"/>
</dbReference>
<dbReference type="SUPFAM" id="SSF52954">
    <property type="entry name" value="Class II aaRS ABD-related"/>
    <property type="match status" value="1"/>
</dbReference>
<gene>
    <name evidence="15" type="ORF">C2E20_3583</name>
    <name evidence="16" type="ORF">C2E20_3585</name>
</gene>
<dbReference type="Pfam" id="PF13393">
    <property type="entry name" value="tRNA-synt_His"/>
    <property type="match status" value="1"/>
</dbReference>
<evidence type="ECO:0000256" key="3">
    <source>
        <dbReference type="ARBA" id="ARBA00012815"/>
    </source>
</evidence>
<dbReference type="Gene3D" id="3.40.50.720">
    <property type="entry name" value="NAD(P)-binding Rossmann-like Domain"/>
    <property type="match status" value="1"/>
</dbReference>
<dbReference type="EMBL" id="LHPF02000008">
    <property type="protein sequence ID" value="PSC73197.1"/>
    <property type="molecule type" value="Genomic_DNA"/>
</dbReference>
<dbReference type="PANTHER" id="PTHR11476">
    <property type="entry name" value="HISTIDYL-TRNA SYNTHETASE"/>
    <property type="match status" value="1"/>
</dbReference>
<dbReference type="SUPFAM" id="SSF48557">
    <property type="entry name" value="L-aspartase-like"/>
    <property type="match status" value="1"/>
</dbReference>
<feature type="domain" description="Aminoacyl-transfer RNA synthetases class-II family profile" evidence="14">
    <location>
        <begin position="864"/>
        <end position="1194"/>
    </location>
</feature>
<evidence type="ECO:0000256" key="11">
    <source>
        <dbReference type="ARBA" id="ARBA00047639"/>
    </source>
</evidence>
<dbReference type="InterPro" id="IPR024083">
    <property type="entry name" value="Fumarase/histidase_N"/>
</dbReference>
<dbReference type="GO" id="GO:0006427">
    <property type="term" value="P:histidyl-tRNA aminoacylation"/>
    <property type="evidence" value="ECO:0007669"/>
    <property type="project" value="InterPro"/>
</dbReference>
<evidence type="ECO:0000256" key="13">
    <source>
        <dbReference type="SAM" id="SignalP"/>
    </source>
</evidence>
<evidence type="ECO:0000256" key="8">
    <source>
        <dbReference type="ARBA" id="ARBA00022917"/>
    </source>
</evidence>
<evidence type="ECO:0000256" key="6">
    <source>
        <dbReference type="ARBA" id="ARBA00022741"/>
    </source>
</evidence>
<feature type="signal peptide" evidence="13">
    <location>
        <begin position="1"/>
        <end position="22"/>
    </location>
</feature>
<dbReference type="CDD" id="cd00859">
    <property type="entry name" value="HisRS_anticodon"/>
    <property type="match status" value="1"/>
</dbReference>
<dbReference type="Gene3D" id="3.40.50.800">
    <property type="entry name" value="Anticodon-binding domain"/>
    <property type="match status" value="1"/>
</dbReference>
<evidence type="ECO:0000256" key="5">
    <source>
        <dbReference type="ARBA" id="ARBA00022598"/>
    </source>
</evidence>
<comment type="similarity">
    <text evidence="1">Belongs to the PAL/histidase family.</text>
</comment>
<dbReference type="Gene3D" id="1.20.200.10">
    <property type="entry name" value="Fumarase/aspartase (Central domain)"/>
    <property type="match status" value="1"/>
</dbReference>
<evidence type="ECO:0000256" key="12">
    <source>
        <dbReference type="SAM" id="MobiDB-lite"/>
    </source>
</evidence>
<accession>A0A2P6VGJ5</accession>
<dbReference type="GO" id="GO:0003723">
    <property type="term" value="F:RNA binding"/>
    <property type="evidence" value="ECO:0007669"/>
    <property type="project" value="TreeGrafter"/>
</dbReference>
<keyword evidence="17" id="KW-1185">Reference proteome</keyword>
<dbReference type="GO" id="GO:0005739">
    <property type="term" value="C:mitochondrion"/>
    <property type="evidence" value="ECO:0007669"/>
    <property type="project" value="TreeGrafter"/>
</dbReference>
<dbReference type="OrthoDB" id="1906957at2759"/>
<name>A0A2P6VGJ5_9CHLO</name>
<dbReference type="GO" id="GO:0005829">
    <property type="term" value="C:cytosol"/>
    <property type="evidence" value="ECO:0007669"/>
    <property type="project" value="TreeGrafter"/>
</dbReference>
<dbReference type="FunFam" id="3.40.50.800:FF:000012">
    <property type="entry name" value="Histidine--tRNA ligase, cytoplasmic"/>
    <property type="match status" value="1"/>
</dbReference>
<keyword evidence="9 16" id="KW-0030">Aminoacyl-tRNA synthetase</keyword>
<dbReference type="InterPro" id="IPR045864">
    <property type="entry name" value="aa-tRNA-synth_II/BPL/LPL"/>
</dbReference>
<dbReference type="CDD" id="cd05327">
    <property type="entry name" value="retinol-DH_like_SDR_c_like"/>
    <property type="match status" value="1"/>
</dbReference>
<dbReference type="GO" id="GO:0004821">
    <property type="term" value="F:histidine-tRNA ligase activity"/>
    <property type="evidence" value="ECO:0007669"/>
    <property type="project" value="UniProtKB-EC"/>
</dbReference>
<comment type="similarity">
    <text evidence="2">Belongs to the class-II aminoacyl-tRNA synthetase family.</text>
</comment>
<dbReference type="InterPro" id="IPR033656">
    <property type="entry name" value="HisRS_anticodon"/>
</dbReference>
<dbReference type="InterPro" id="IPR036291">
    <property type="entry name" value="NAD(P)-bd_dom_sf"/>
</dbReference>
<feature type="chain" id="PRO_5015085659" description="Histidine--tRNA ligase, cytoplasmic" evidence="13">
    <location>
        <begin position="23"/>
        <end position="1326"/>
    </location>
</feature>
<evidence type="ECO:0000256" key="1">
    <source>
        <dbReference type="ARBA" id="ARBA00007238"/>
    </source>
</evidence>
<keyword evidence="13" id="KW-0732">Signal</keyword>
<dbReference type="PRINTS" id="PR00081">
    <property type="entry name" value="GDHRDH"/>
</dbReference>
<evidence type="ECO:0000256" key="9">
    <source>
        <dbReference type="ARBA" id="ARBA00023146"/>
    </source>
</evidence>
<proteinExistence type="inferred from homology"/>
<dbReference type="InterPro" id="IPR008948">
    <property type="entry name" value="L-Aspartase-like"/>
</dbReference>
<dbReference type="InterPro" id="IPR001106">
    <property type="entry name" value="Aromatic_Lyase"/>
</dbReference>
<reference evidence="16 17" key="1">
    <citation type="journal article" date="2018" name="Plant J.">
        <title>Genome sequences of Chlorella sorokiniana UTEX 1602 and Micractinium conductrix SAG 241.80: implications to maltose excretion by a green alga.</title>
        <authorList>
            <person name="Arriola M.B."/>
            <person name="Velmurugan N."/>
            <person name="Zhang Y."/>
            <person name="Plunkett M.H."/>
            <person name="Hondzo H."/>
            <person name="Barney B.M."/>
        </authorList>
    </citation>
    <scope>NUCLEOTIDE SEQUENCE [LARGE SCALE GENOMIC DNA]</scope>
    <source>
        <strain evidence="16 17">SAG 241.80</strain>
    </source>
</reference>
<comment type="catalytic activity">
    <reaction evidence="11">
        <text>tRNA(His) + L-histidine + ATP = L-histidyl-tRNA(His) + AMP + diphosphate + H(+)</text>
        <dbReference type="Rhea" id="RHEA:17313"/>
        <dbReference type="Rhea" id="RHEA-COMP:9665"/>
        <dbReference type="Rhea" id="RHEA-COMP:9689"/>
        <dbReference type="ChEBI" id="CHEBI:15378"/>
        <dbReference type="ChEBI" id="CHEBI:30616"/>
        <dbReference type="ChEBI" id="CHEBI:33019"/>
        <dbReference type="ChEBI" id="CHEBI:57595"/>
        <dbReference type="ChEBI" id="CHEBI:78442"/>
        <dbReference type="ChEBI" id="CHEBI:78527"/>
        <dbReference type="ChEBI" id="CHEBI:456215"/>
        <dbReference type="EC" id="6.1.1.21"/>
    </reaction>
</comment>
<dbReference type="Gene3D" id="3.30.930.10">
    <property type="entry name" value="Bira Bifunctional Protein, Domain 2"/>
    <property type="match status" value="1"/>
</dbReference>
<evidence type="ECO:0000313" key="16">
    <source>
        <dbReference type="EMBL" id="PSC73197.1"/>
    </source>
</evidence>
<dbReference type="CDD" id="cd00773">
    <property type="entry name" value="HisRS-like_core"/>
    <property type="match status" value="1"/>
</dbReference>
<evidence type="ECO:0000256" key="10">
    <source>
        <dbReference type="ARBA" id="ARBA00030619"/>
    </source>
</evidence>
<dbReference type="InterPro" id="IPR036621">
    <property type="entry name" value="Anticodon-bd_dom_sf"/>
</dbReference>
<evidence type="ECO:0000313" key="17">
    <source>
        <dbReference type="Proteomes" id="UP000239649"/>
    </source>
</evidence>
<dbReference type="STRING" id="554055.A0A2P6VGJ5"/>
<dbReference type="FunFam" id="3.30.930.10:FF:000061">
    <property type="entry name" value="Histidine--tRNA ligase, cytoplasmic"/>
    <property type="match status" value="1"/>
</dbReference>
<dbReference type="InterPro" id="IPR015807">
    <property type="entry name" value="His-tRNA-ligase"/>
</dbReference>
<dbReference type="InterPro" id="IPR002347">
    <property type="entry name" value="SDR_fam"/>
</dbReference>
<dbReference type="InterPro" id="IPR041715">
    <property type="entry name" value="HisRS-like_core"/>
</dbReference>
<dbReference type="EC" id="6.1.1.21" evidence="3"/>